<sequence length="1264" mass="142028">MDSNTTPGAGAPDPGLPPLEQASEPAPTLHDPAQRPNGAAAPTANDNLHLKRHIRPKTSGTKSTPYWKGLINKELETLNKRASEEGPWDPDTYLRTEQDNINFYAGHRVRPGILRDQMNVARWNIENSLKDDPPRIDEGIERSQSPVSRVEAADKSKEILQAVKSEGQREIDAEDANAGDQKSELDERAINTAAQTLISASPHSLGPPIEPCAKYLRMEKCGEYGRDKLTIWRSPLFPRVNDEDGSKSGFLDQQVTSIVWILQRFLGELPRLKVEDFDSEDYLPDTAEDKANRKKLRGPKYFGGILADSMGLGKTLSCIACLELMAAKGLNVIPGGKGPNGKRFKRKHHPMVILAPNATVAAQWIEEICRNTDHDSISQIITSGNGLQKKHPSGRVRPLTAEEFGSEKWPEDVRYVWNESEKRAAKTIIIMSIDTFASRTLESSNDEAGQAKYESIFTKHKRKISVLIVDEAHKVKNDATRNWKSVALLDRRFTLLVTATPTINSLTDLMALARLLWDRPSEYLKAHNPDVWRTMEENITNLQALSQLDTVEAWDDLRLAAGRPGLLAKMLCRNKGAHHDIQLVRDYLKYFESLAVLRRSPTSNLYYDWEKTKPVSLEGLFPPVNYKTVDIQLEPENKFGTMSMHITTMRHARVDFPRLVQFMLEQDDPSPKTALDFVKIAIRRSPVLRYILYYINENIIDKGPEEKIRKLLITEASPILAYYYELVLRFLGFNCRTFHADLSQEARKDLVADFNSDKDKTCQILIQMYTVGFAGSNLHKNCSRVLVASQATSLAIQWQAIHRVIRVGQMSDVQVHRIMVKNSYHSFRESRQVEKLLPELASRAQGPMNDVLVDILNLFQEEIDILWKSPESLKLVSEKNLLLNEWKDVSTDNQDDTDTKQASKRQKMEDGSFLPANSMTAASVEAPSTPSRSSPHNNPQLKVERGSAGWFCNNSDENDNDNGSDETEFLAMMTRNDFYSEFKELPKLAKSHFDHEKNMLRRSLSYGTPGGNATKRIWTAQDLKNPAVLERAMELMIRIRLSARPIMILPLPQINFALAPIEERIALQKQLAKVTHTEQDVEVTRQQLESPKKGGIKETLPGETSIDASCSEIERALNENSRLSGGKPKGFMEDPDDDVDMEDIPAFAEGKDEDGLEDNEPEQNEPEQNEPEQNEPEGDIPDNTLTKNGLDLDIHQQEDKDQTENSGGNVPEKSEGTENDPKENGQRAKNGEGGVEVNGPEKSAEMQEQAAALNDGKACGNESP</sequence>
<feature type="compositionally biased region" description="Basic and acidic residues" evidence="4">
    <location>
        <begin position="1212"/>
        <end position="1230"/>
    </location>
</feature>
<evidence type="ECO:0000259" key="5">
    <source>
        <dbReference type="PROSITE" id="PS51192"/>
    </source>
</evidence>
<evidence type="ECO:0000256" key="1">
    <source>
        <dbReference type="ARBA" id="ARBA00022741"/>
    </source>
</evidence>
<feature type="compositionally biased region" description="Basic and acidic residues" evidence="4">
    <location>
        <begin position="897"/>
        <end position="910"/>
    </location>
</feature>
<reference evidence="6 7" key="1">
    <citation type="submission" date="2024-02" db="EMBL/GenBank/DDBJ databases">
        <title>De novo assembly and annotation of 12 fungi associated with fruit tree decline syndrome in Ontario, Canada.</title>
        <authorList>
            <person name="Sulman M."/>
            <person name="Ellouze W."/>
            <person name="Ilyukhin E."/>
        </authorList>
    </citation>
    <scope>NUCLEOTIDE SEQUENCE [LARGE SCALE GENOMIC DNA]</scope>
    <source>
        <strain evidence="6 7">M11/M66-122</strain>
    </source>
</reference>
<dbReference type="GO" id="GO:0008094">
    <property type="term" value="F:ATP-dependent activity, acting on DNA"/>
    <property type="evidence" value="ECO:0007669"/>
    <property type="project" value="TreeGrafter"/>
</dbReference>
<dbReference type="AlphaFoldDB" id="A0AAN9UX74"/>
<proteinExistence type="predicted"/>
<name>A0AAN9UX74_9PEZI</name>
<keyword evidence="3" id="KW-0067">ATP-binding</keyword>
<feature type="domain" description="Helicase ATP-binding" evidence="5">
    <location>
        <begin position="295"/>
        <end position="519"/>
    </location>
</feature>
<evidence type="ECO:0000256" key="4">
    <source>
        <dbReference type="SAM" id="MobiDB-lite"/>
    </source>
</evidence>
<protein>
    <recommendedName>
        <fullName evidence="5">Helicase ATP-binding domain-containing protein</fullName>
    </recommendedName>
</protein>
<keyword evidence="1" id="KW-0547">Nucleotide-binding</keyword>
<keyword evidence="7" id="KW-1185">Reference proteome</keyword>
<feature type="region of interest" description="Disordered" evidence="4">
    <location>
        <begin position="1"/>
        <end position="66"/>
    </location>
</feature>
<dbReference type="Pfam" id="PF00271">
    <property type="entry name" value="Helicase_C"/>
    <property type="match status" value="1"/>
</dbReference>
<dbReference type="InterPro" id="IPR000330">
    <property type="entry name" value="SNF2_N"/>
</dbReference>
<evidence type="ECO:0000256" key="3">
    <source>
        <dbReference type="ARBA" id="ARBA00022840"/>
    </source>
</evidence>
<feature type="compositionally biased region" description="Acidic residues" evidence="4">
    <location>
        <begin position="1133"/>
        <end position="1143"/>
    </location>
</feature>
<dbReference type="Proteomes" id="UP001320420">
    <property type="component" value="Unassembled WGS sequence"/>
</dbReference>
<dbReference type="Gene3D" id="3.40.50.300">
    <property type="entry name" value="P-loop containing nucleotide triphosphate hydrolases"/>
    <property type="match status" value="1"/>
</dbReference>
<feature type="compositionally biased region" description="Acidic residues" evidence="4">
    <location>
        <begin position="1151"/>
        <end position="1180"/>
    </location>
</feature>
<dbReference type="InterPro" id="IPR050628">
    <property type="entry name" value="SNF2_RAD54_helicase_TF"/>
</dbReference>
<gene>
    <name evidence="6" type="ORF">SLS62_003166</name>
</gene>
<organism evidence="6 7">
    <name type="scientific">Diatrype stigma</name>
    <dbReference type="NCBI Taxonomy" id="117547"/>
    <lineage>
        <taxon>Eukaryota</taxon>
        <taxon>Fungi</taxon>
        <taxon>Dikarya</taxon>
        <taxon>Ascomycota</taxon>
        <taxon>Pezizomycotina</taxon>
        <taxon>Sordariomycetes</taxon>
        <taxon>Xylariomycetidae</taxon>
        <taxon>Xylariales</taxon>
        <taxon>Diatrypaceae</taxon>
        <taxon>Diatrype</taxon>
    </lineage>
</organism>
<dbReference type="InterPro" id="IPR027417">
    <property type="entry name" value="P-loop_NTPase"/>
</dbReference>
<dbReference type="SUPFAM" id="SSF52540">
    <property type="entry name" value="P-loop containing nucleoside triphosphate hydrolases"/>
    <property type="match status" value="2"/>
</dbReference>
<dbReference type="SMART" id="SM00487">
    <property type="entry name" value="DEXDc"/>
    <property type="match status" value="1"/>
</dbReference>
<evidence type="ECO:0000313" key="6">
    <source>
        <dbReference type="EMBL" id="KAK7754852.1"/>
    </source>
</evidence>
<accession>A0AAN9UX74</accession>
<dbReference type="GO" id="GO:0005634">
    <property type="term" value="C:nucleus"/>
    <property type="evidence" value="ECO:0007669"/>
    <property type="project" value="TreeGrafter"/>
</dbReference>
<dbReference type="EMBL" id="JAKJXP020000017">
    <property type="protein sequence ID" value="KAK7754852.1"/>
    <property type="molecule type" value="Genomic_DNA"/>
</dbReference>
<dbReference type="InterPro" id="IPR014001">
    <property type="entry name" value="Helicase_ATP-bd"/>
</dbReference>
<dbReference type="InterPro" id="IPR001650">
    <property type="entry name" value="Helicase_C-like"/>
</dbReference>
<feature type="region of interest" description="Disordered" evidence="4">
    <location>
        <begin position="165"/>
        <end position="184"/>
    </location>
</feature>
<feature type="region of interest" description="Disordered" evidence="4">
    <location>
        <begin position="1118"/>
        <end position="1264"/>
    </location>
</feature>
<dbReference type="Gene3D" id="3.40.50.10810">
    <property type="entry name" value="Tandem AAA-ATPase domain"/>
    <property type="match status" value="1"/>
</dbReference>
<dbReference type="InterPro" id="IPR038718">
    <property type="entry name" value="SNF2-like_sf"/>
</dbReference>
<dbReference type="GO" id="GO:0016787">
    <property type="term" value="F:hydrolase activity"/>
    <property type="evidence" value="ECO:0007669"/>
    <property type="project" value="UniProtKB-KW"/>
</dbReference>
<dbReference type="GO" id="GO:0006281">
    <property type="term" value="P:DNA repair"/>
    <property type="evidence" value="ECO:0007669"/>
    <property type="project" value="TreeGrafter"/>
</dbReference>
<dbReference type="GO" id="GO:0005524">
    <property type="term" value="F:ATP binding"/>
    <property type="evidence" value="ECO:0007669"/>
    <property type="project" value="UniProtKB-KW"/>
</dbReference>
<dbReference type="PROSITE" id="PS51192">
    <property type="entry name" value="HELICASE_ATP_BIND_1"/>
    <property type="match status" value="1"/>
</dbReference>
<evidence type="ECO:0000313" key="7">
    <source>
        <dbReference type="Proteomes" id="UP001320420"/>
    </source>
</evidence>
<evidence type="ECO:0000256" key="2">
    <source>
        <dbReference type="ARBA" id="ARBA00022801"/>
    </source>
</evidence>
<comment type="caution">
    <text evidence="6">The sequence shown here is derived from an EMBL/GenBank/DDBJ whole genome shotgun (WGS) entry which is preliminary data.</text>
</comment>
<dbReference type="PANTHER" id="PTHR45626">
    <property type="entry name" value="TRANSCRIPTION TERMINATION FACTOR 2-RELATED"/>
    <property type="match status" value="1"/>
</dbReference>
<feature type="region of interest" description="Disordered" evidence="4">
    <location>
        <begin position="890"/>
        <end position="943"/>
    </location>
</feature>
<dbReference type="Pfam" id="PF00176">
    <property type="entry name" value="SNF2-rel_dom"/>
    <property type="match status" value="1"/>
</dbReference>
<feature type="compositionally biased region" description="Polar residues" evidence="4">
    <location>
        <begin position="915"/>
        <end position="940"/>
    </location>
</feature>
<feature type="compositionally biased region" description="Basic and acidic residues" evidence="4">
    <location>
        <begin position="1190"/>
        <end position="1203"/>
    </location>
</feature>
<feature type="region of interest" description="Disordered" evidence="4">
    <location>
        <begin position="1074"/>
        <end position="1105"/>
    </location>
</feature>
<keyword evidence="2" id="KW-0378">Hydrolase</keyword>